<dbReference type="AlphaFoldDB" id="A0A3E0MEI6"/>
<dbReference type="Proteomes" id="UP000257002">
    <property type="component" value="Unassembled WGS sequence"/>
</dbReference>
<evidence type="ECO:0000313" key="1">
    <source>
        <dbReference type="EMBL" id="REJ58210.1"/>
    </source>
</evidence>
<evidence type="ECO:0008006" key="3">
    <source>
        <dbReference type="Google" id="ProtNLM"/>
    </source>
</evidence>
<protein>
    <recommendedName>
        <fullName evidence="3">ISKra4 family transposase</fullName>
    </recommendedName>
</protein>
<dbReference type="EMBL" id="QQWD01000001">
    <property type="protein sequence ID" value="REJ58210.1"/>
    <property type="molecule type" value="Genomic_DNA"/>
</dbReference>
<sequence>MTKATFRENEVLIEWVNRQELSDPLTCLGDGHPGIWKIIGQIEAPVEKREVLDWFHLVENLYKVGGSQKRIQEAESLLWNGKVEETIALFSSLSKKQAENFCNYLREHCHRIIDYSYFQENEICSIGSGAVESTIKQIDRRLKISGAQWNERNVPQVLKLRCAYLNGTL</sequence>
<name>A0A3E0MEI6_9CHRO</name>
<organism evidence="1 2">
    <name type="scientific">Microcystis wesenbergii TW10</name>
    <dbReference type="NCBI Taxonomy" id="2060474"/>
    <lineage>
        <taxon>Bacteria</taxon>
        <taxon>Bacillati</taxon>
        <taxon>Cyanobacteriota</taxon>
        <taxon>Cyanophyceae</taxon>
        <taxon>Oscillatoriophycideae</taxon>
        <taxon>Chroococcales</taxon>
        <taxon>Microcystaceae</taxon>
        <taxon>Microcystis</taxon>
    </lineage>
</organism>
<comment type="caution">
    <text evidence="1">The sequence shown here is derived from an EMBL/GenBank/DDBJ whole genome shotgun (WGS) entry which is preliminary data.</text>
</comment>
<evidence type="ECO:0000313" key="2">
    <source>
        <dbReference type="Proteomes" id="UP000257002"/>
    </source>
</evidence>
<gene>
    <name evidence="1" type="ORF">DWQ51_00685</name>
</gene>
<reference evidence="1 2" key="1">
    <citation type="submission" date="2017-10" db="EMBL/GenBank/DDBJ databases">
        <title>A large-scale comparative metagenomic study reveals the eutrophication-driven functional interactions in six Microcystis-epibionts communities.</title>
        <authorList>
            <person name="Li Q."/>
            <person name="Lin F."/>
        </authorList>
    </citation>
    <scope>NUCLEOTIDE SEQUENCE [LARGE SCALE GENOMIC DNA]</scope>
    <source>
        <strain evidence="1">TW10</strain>
    </source>
</reference>
<proteinExistence type="predicted"/>
<accession>A0A3E0MEI6</accession>